<proteinExistence type="predicted"/>
<feature type="compositionally biased region" description="Basic and acidic residues" evidence="1">
    <location>
        <begin position="325"/>
        <end position="343"/>
    </location>
</feature>
<protein>
    <submittedName>
        <fullName evidence="2">Uncharacterized protein</fullName>
    </submittedName>
</protein>
<dbReference type="AlphaFoldDB" id="A0AAD1Y900"/>
<reference evidence="2" key="1">
    <citation type="submission" date="2023-07" db="EMBL/GenBank/DDBJ databases">
        <authorList>
            <consortium name="AG Swart"/>
            <person name="Singh M."/>
            <person name="Singh A."/>
            <person name="Seah K."/>
            <person name="Emmerich C."/>
        </authorList>
    </citation>
    <scope>NUCLEOTIDE SEQUENCE</scope>
    <source>
        <strain evidence="2">DP1</strain>
    </source>
</reference>
<feature type="region of interest" description="Disordered" evidence="1">
    <location>
        <begin position="291"/>
        <end position="395"/>
    </location>
</feature>
<organism evidence="2 3">
    <name type="scientific">Euplotes crassus</name>
    <dbReference type="NCBI Taxonomy" id="5936"/>
    <lineage>
        <taxon>Eukaryota</taxon>
        <taxon>Sar</taxon>
        <taxon>Alveolata</taxon>
        <taxon>Ciliophora</taxon>
        <taxon>Intramacronucleata</taxon>
        <taxon>Spirotrichea</taxon>
        <taxon>Hypotrichia</taxon>
        <taxon>Euplotida</taxon>
        <taxon>Euplotidae</taxon>
        <taxon>Moneuplotes</taxon>
    </lineage>
</organism>
<feature type="region of interest" description="Disordered" evidence="1">
    <location>
        <begin position="1"/>
        <end position="22"/>
    </location>
</feature>
<feature type="compositionally biased region" description="Polar residues" evidence="1">
    <location>
        <begin position="1"/>
        <end position="19"/>
    </location>
</feature>
<dbReference type="EMBL" id="CAMPGE010029305">
    <property type="protein sequence ID" value="CAI2386772.1"/>
    <property type="molecule type" value="Genomic_DNA"/>
</dbReference>
<sequence length="616" mass="72774">MDKQSTPHPKQRILQTSRGSRNHLFFNKRNTDSRASSRLQYFSQNPSRRQARPAIITTSNSTSRMKTIINWNKSESKIKKKLVSKAYSQACKELSDFLWRKKKIKSLRKEYNVTTSDYFPGLDQPIKRIEDRMKKIHFQKRREVALSKLKGMQDFIKARMTFLRIKDKRVKAAKVIQKVWRERIDKIRRMIERRIAKNKAIITVQTHLRSYLFWKKGTLKKLQLEKLEINNRFWKQVKEKQHKNIVRDIEHLILGYLARKKEKERRLSKTRTFWGLTMKIKQILKEYLRFQNKNRNHKKKGHGFRRVRQKESKVNLDINRINSHNSDRSHCQDSHSNQEEKKQIRQSKFAVTKFKADSGSKARDDSISEIRIDHESVSNTSKSKHSSKEEKTESVPIIAESDQKEDISHEPTISDMYKVNEPNLIAEPQQYLDKEKKTLDVISDNIMKEHIAFSKIAQDQEKSRQNRKCTNIKTFNPIQMEKEMITPLPGYLQPTTSRLIKEIPVDDKILDEYKIASNRRTITSKGLKRNDLNQKVDLAEFILSHRSNSNTPKQTKKMLKPCKSARVIPKSDFGADQNTYIFNKEIMTPEAFERADILNDLGLIYEVLTEQKQHRS</sequence>
<gene>
    <name evidence="2" type="ORF">ECRASSUSDP1_LOCUS28396</name>
</gene>
<comment type="caution">
    <text evidence="2">The sequence shown here is derived from an EMBL/GenBank/DDBJ whole genome shotgun (WGS) entry which is preliminary data.</text>
</comment>
<evidence type="ECO:0000313" key="2">
    <source>
        <dbReference type="EMBL" id="CAI2386772.1"/>
    </source>
</evidence>
<feature type="compositionally biased region" description="Basic and acidic residues" evidence="1">
    <location>
        <begin position="354"/>
        <end position="376"/>
    </location>
</feature>
<accession>A0AAD1Y900</accession>
<evidence type="ECO:0000313" key="3">
    <source>
        <dbReference type="Proteomes" id="UP001295684"/>
    </source>
</evidence>
<feature type="compositionally biased region" description="Basic residues" evidence="1">
    <location>
        <begin position="292"/>
        <end position="308"/>
    </location>
</feature>
<dbReference type="Proteomes" id="UP001295684">
    <property type="component" value="Unassembled WGS sequence"/>
</dbReference>
<evidence type="ECO:0000256" key="1">
    <source>
        <dbReference type="SAM" id="MobiDB-lite"/>
    </source>
</evidence>
<keyword evidence="3" id="KW-1185">Reference proteome</keyword>
<name>A0AAD1Y900_EUPCR</name>